<gene>
    <name evidence="5" type="primary">Acey_s0018.g3700</name>
    <name evidence="5" type="synonym">Acey-Y62E10A.2</name>
    <name evidence="5" type="ORF">Y032_0018g3700</name>
</gene>
<keyword evidence="2" id="KW-0819">tRNA processing</keyword>
<dbReference type="STRING" id="53326.A0A016V5U8"/>
<protein>
    <submittedName>
        <fullName evidence="5">Uncharacterized protein</fullName>
    </submittedName>
</protein>
<feature type="region of interest" description="Disordered" evidence="4">
    <location>
        <begin position="1"/>
        <end position="32"/>
    </location>
</feature>
<dbReference type="GO" id="GO:0003676">
    <property type="term" value="F:nucleic acid binding"/>
    <property type="evidence" value="ECO:0007669"/>
    <property type="project" value="InterPro"/>
</dbReference>
<evidence type="ECO:0000256" key="4">
    <source>
        <dbReference type="SAM" id="MobiDB-lite"/>
    </source>
</evidence>
<dbReference type="OrthoDB" id="416729at2759"/>
<evidence type="ECO:0000256" key="2">
    <source>
        <dbReference type="ARBA" id="ARBA00022694"/>
    </source>
</evidence>
<comment type="subcellular location">
    <subcellularLocation>
        <location evidence="1">Nucleus</location>
        <location evidence="1">Nucleolus</location>
    </subcellularLocation>
</comment>
<keyword evidence="6" id="KW-1185">Reference proteome</keyword>
<comment type="caution">
    <text evidence="5">The sequence shown here is derived from an EMBL/GenBank/DDBJ whole genome shotgun (WGS) entry which is preliminary data.</text>
</comment>
<dbReference type="SUPFAM" id="SSF82704">
    <property type="entry name" value="AlbA-like"/>
    <property type="match status" value="1"/>
</dbReference>
<dbReference type="GO" id="GO:0000172">
    <property type="term" value="C:ribonuclease MRP complex"/>
    <property type="evidence" value="ECO:0007669"/>
    <property type="project" value="InterPro"/>
</dbReference>
<accession>A0A016V5U8</accession>
<proteinExistence type="predicted"/>
<dbReference type="PANTHER" id="PTHR15314">
    <property type="entry name" value="RIBONUCLEASE P PROTEIN SUBUNIT P20"/>
    <property type="match status" value="1"/>
</dbReference>
<evidence type="ECO:0000256" key="1">
    <source>
        <dbReference type="ARBA" id="ARBA00004604"/>
    </source>
</evidence>
<dbReference type="Proteomes" id="UP000024635">
    <property type="component" value="Unassembled WGS sequence"/>
</dbReference>
<keyword evidence="3" id="KW-0539">Nucleus</keyword>
<organism evidence="5 6">
    <name type="scientific">Ancylostoma ceylanicum</name>
    <dbReference type="NCBI Taxonomy" id="53326"/>
    <lineage>
        <taxon>Eukaryota</taxon>
        <taxon>Metazoa</taxon>
        <taxon>Ecdysozoa</taxon>
        <taxon>Nematoda</taxon>
        <taxon>Chromadorea</taxon>
        <taxon>Rhabditida</taxon>
        <taxon>Rhabditina</taxon>
        <taxon>Rhabditomorpha</taxon>
        <taxon>Strongyloidea</taxon>
        <taxon>Ancylostomatidae</taxon>
        <taxon>Ancylostomatinae</taxon>
        <taxon>Ancylostoma</taxon>
    </lineage>
</organism>
<dbReference type="InterPro" id="IPR014612">
    <property type="entry name" value="Pop7/Rpp20"/>
</dbReference>
<dbReference type="Pfam" id="PF12328">
    <property type="entry name" value="Rpp20"/>
    <property type="match status" value="1"/>
</dbReference>
<reference evidence="6" key="1">
    <citation type="journal article" date="2015" name="Nat. Genet.">
        <title>The genome and transcriptome of the zoonotic hookworm Ancylostoma ceylanicum identify infection-specific gene families.</title>
        <authorList>
            <person name="Schwarz E.M."/>
            <person name="Hu Y."/>
            <person name="Antoshechkin I."/>
            <person name="Miller M.M."/>
            <person name="Sternberg P.W."/>
            <person name="Aroian R.V."/>
        </authorList>
    </citation>
    <scope>NUCLEOTIDE SEQUENCE</scope>
    <source>
        <strain evidence="6">HY135</strain>
    </source>
</reference>
<evidence type="ECO:0000313" key="6">
    <source>
        <dbReference type="Proteomes" id="UP000024635"/>
    </source>
</evidence>
<sequence>MGPMRGGRVDESSYEVKKRQPQKPSGIRGGHNHFYVTKKTSISATMKRVEEMLHNKENEVTPFKPMNPISPTVNFKRSSSKGRERGAGTLIYIHGLGASLNRAMVLALEVQKSFGDAISLNITTSTVNVTDDLFPLSDEYEMGIRNRPLSAIQIHICRVQV</sequence>
<dbReference type="PANTHER" id="PTHR15314:SF1">
    <property type="entry name" value="RIBONUCLEASE P PROTEIN SUBUNIT P20"/>
    <property type="match status" value="1"/>
</dbReference>
<dbReference type="EMBL" id="JARK01001354">
    <property type="protein sequence ID" value="EYC22073.1"/>
    <property type="molecule type" value="Genomic_DNA"/>
</dbReference>
<dbReference type="GO" id="GO:0005655">
    <property type="term" value="C:nucleolar ribonuclease P complex"/>
    <property type="evidence" value="ECO:0007669"/>
    <property type="project" value="InterPro"/>
</dbReference>
<dbReference type="GO" id="GO:0001682">
    <property type="term" value="P:tRNA 5'-leader removal"/>
    <property type="evidence" value="ECO:0007669"/>
    <property type="project" value="InterPro"/>
</dbReference>
<dbReference type="AlphaFoldDB" id="A0A016V5U8"/>
<name>A0A016V5U8_9BILA</name>
<evidence type="ECO:0000256" key="3">
    <source>
        <dbReference type="ARBA" id="ARBA00023242"/>
    </source>
</evidence>
<dbReference type="Gene3D" id="3.30.110.20">
    <property type="entry name" value="Alba-like domain"/>
    <property type="match status" value="1"/>
</dbReference>
<evidence type="ECO:0000313" key="5">
    <source>
        <dbReference type="EMBL" id="EYC22073.1"/>
    </source>
</evidence>
<dbReference type="InterPro" id="IPR036882">
    <property type="entry name" value="Alba-like_dom_sf"/>
</dbReference>
<feature type="compositionally biased region" description="Basic and acidic residues" evidence="4">
    <location>
        <begin position="7"/>
        <end position="18"/>
    </location>
</feature>